<name>A0A4Y2M477_ARAVE</name>
<dbReference type="Proteomes" id="UP000499080">
    <property type="component" value="Unassembled WGS sequence"/>
</dbReference>
<protein>
    <submittedName>
        <fullName evidence="1">Uncharacterized protein</fullName>
    </submittedName>
</protein>
<dbReference type="EMBL" id="BGPR01006723">
    <property type="protein sequence ID" value="GBN21354.1"/>
    <property type="molecule type" value="Genomic_DNA"/>
</dbReference>
<accession>A0A4Y2M477</accession>
<evidence type="ECO:0000313" key="1">
    <source>
        <dbReference type="EMBL" id="GBN21354.1"/>
    </source>
</evidence>
<proteinExistence type="predicted"/>
<reference evidence="1 2" key="1">
    <citation type="journal article" date="2019" name="Sci. Rep.">
        <title>Orb-weaving spider Araneus ventricosus genome elucidates the spidroin gene catalogue.</title>
        <authorList>
            <person name="Kono N."/>
            <person name="Nakamura H."/>
            <person name="Ohtoshi R."/>
            <person name="Moran D.A.P."/>
            <person name="Shinohara A."/>
            <person name="Yoshida Y."/>
            <person name="Fujiwara M."/>
            <person name="Mori M."/>
            <person name="Tomita M."/>
            <person name="Arakawa K."/>
        </authorList>
    </citation>
    <scope>NUCLEOTIDE SEQUENCE [LARGE SCALE GENOMIC DNA]</scope>
</reference>
<evidence type="ECO:0000313" key="2">
    <source>
        <dbReference type="Proteomes" id="UP000499080"/>
    </source>
</evidence>
<dbReference type="AlphaFoldDB" id="A0A4Y2M477"/>
<sequence length="122" mass="13991">MDLPTIWNLTFVGEYIHDIKDRQYSYFLVHVAMNNAQLSDLFNAIGNKNRPVSIFFNPPQSNSGIRPECDFNTCCINRLDNRINKSCSDATSNKPSIPTLECSKMLKEPLCSFEAVRERLEQ</sequence>
<organism evidence="1 2">
    <name type="scientific">Araneus ventricosus</name>
    <name type="common">Orbweaver spider</name>
    <name type="synonym">Epeira ventricosa</name>
    <dbReference type="NCBI Taxonomy" id="182803"/>
    <lineage>
        <taxon>Eukaryota</taxon>
        <taxon>Metazoa</taxon>
        <taxon>Ecdysozoa</taxon>
        <taxon>Arthropoda</taxon>
        <taxon>Chelicerata</taxon>
        <taxon>Arachnida</taxon>
        <taxon>Araneae</taxon>
        <taxon>Araneomorphae</taxon>
        <taxon>Entelegynae</taxon>
        <taxon>Araneoidea</taxon>
        <taxon>Araneidae</taxon>
        <taxon>Araneus</taxon>
    </lineage>
</organism>
<gene>
    <name evidence="1" type="ORF">AVEN_131654_1</name>
</gene>
<comment type="caution">
    <text evidence="1">The sequence shown here is derived from an EMBL/GenBank/DDBJ whole genome shotgun (WGS) entry which is preliminary data.</text>
</comment>
<keyword evidence="2" id="KW-1185">Reference proteome</keyword>